<sequence>MINSESQLNGGEEQNRILWAGSASLGWVIVFIVFHVYWAFGGRFGLGDASAPLPTFPHRVRAWLFTIIVLGMFVLGIIVPLAIVQSWGRVFLRWMLLTAATQMVMSVFSLSIVLWLARNNKKIF</sequence>
<protein>
    <recommendedName>
        <fullName evidence="4">DUF3995 domain-containing protein</fullName>
    </recommendedName>
</protein>
<feature type="transmembrane region" description="Helical" evidence="1">
    <location>
        <begin position="17"/>
        <end position="40"/>
    </location>
</feature>
<dbReference type="EMBL" id="BKZW01000001">
    <property type="protein sequence ID" value="GER86280.1"/>
    <property type="molecule type" value="Genomic_DNA"/>
</dbReference>
<name>A0A5J4KIZ4_9CHLR</name>
<organism evidence="2 3">
    <name type="scientific">Dictyobacter vulcani</name>
    <dbReference type="NCBI Taxonomy" id="2607529"/>
    <lineage>
        <taxon>Bacteria</taxon>
        <taxon>Bacillati</taxon>
        <taxon>Chloroflexota</taxon>
        <taxon>Ktedonobacteria</taxon>
        <taxon>Ktedonobacterales</taxon>
        <taxon>Dictyobacteraceae</taxon>
        <taxon>Dictyobacter</taxon>
    </lineage>
</organism>
<reference evidence="2 3" key="1">
    <citation type="submission" date="2019-10" db="EMBL/GenBank/DDBJ databases">
        <title>Dictyobacter vulcani sp. nov., within the class Ktedonobacteria, isolated from soil of volcanic Mt. Zao.</title>
        <authorList>
            <person name="Zheng Y."/>
            <person name="Wang C.M."/>
            <person name="Sakai Y."/>
            <person name="Abe K."/>
            <person name="Yokota A."/>
            <person name="Yabe S."/>
        </authorList>
    </citation>
    <scope>NUCLEOTIDE SEQUENCE [LARGE SCALE GENOMIC DNA]</scope>
    <source>
        <strain evidence="2 3">W12</strain>
    </source>
</reference>
<evidence type="ECO:0000313" key="2">
    <source>
        <dbReference type="EMBL" id="GER86280.1"/>
    </source>
</evidence>
<keyword evidence="3" id="KW-1185">Reference proteome</keyword>
<keyword evidence="1" id="KW-1133">Transmembrane helix</keyword>
<keyword evidence="1" id="KW-0472">Membrane</keyword>
<proteinExistence type="predicted"/>
<evidence type="ECO:0000313" key="3">
    <source>
        <dbReference type="Proteomes" id="UP000326912"/>
    </source>
</evidence>
<dbReference type="Proteomes" id="UP000326912">
    <property type="component" value="Unassembled WGS sequence"/>
</dbReference>
<feature type="transmembrane region" description="Helical" evidence="1">
    <location>
        <begin position="60"/>
        <end position="84"/>
    </location>
</feature>
<comment type="caution">
    <text evidence="2">The sequence shown here is derived from an EMBL/GenBank/DDBJ whole genome shotgun (WGS) entry which is preliminary data.</text>
</comment>
<keyword evidence="1" id="KW-0812">Transmembrane</keyword>
<evidence type="ECO:0000256" key="1">
    <source>
        <dbReference type="SAM" id="Phobius"/>
    </source>
</evidence>
<gene>
    <name evidence="2" type="ORF">KDW_04420</name>
</gene>
<dbReference type="AlphaFoldDB" id="A0A5J4KIZ4"/>
<accession>A0A5J4KIZ4</accession>
<evidence type="ECO:0008006" key="4">
    <source>
        <dbReference type="Google" id="ProtNLM"/>
    </source>
</evidence>
<feature type="transmembrane region" description="Helical" evidence="1">
    <location>
        <begin position="96"/>
        <end position="117"/>
    </location>
</feature>